<dbReference type="GO" id="GO:0003688">
    <property type="term" value="F:DNA replication origin binding"/>
    <property type="evidence" value="ECO:0007669"/>
    <property type="project" value="TreeGrafter"/>
</dbReference>
<dbReference type="GO" id="GO:0005886">
    <property type="term" value="C:plasma membrane"/>
    <property type="evidence" value="ECO:0007669"/>
    <property type="project" value="TreeGrafter"/>
</dbReference>
<organism evidence="2">
    <name type="scientific">marine sediment metagenome</name>
    <dbReference type="NCBI Taxonomy" id="412755"/>
    <lineage>
        <taxon>unclassified sequences</taxon>
        <taxon>metagenomes</taxon>
        <taxon>ecological metagenomes</taxon>
    </lineage>
</organism>
<name>X1JBC5_9ZZZZ</name>
<protein>
    <recommendedName>
        <fullName evidence="1">Chromosomal replication initiator protein DnaA ATPAse domain-containing protein</fullName>
    </recommendedName>
</protein>
<comment type="caution">
    <text evidence="2">The sequence shown here is derived from an EMBL/GenBank/DDBJ whole genome shotgun (WGS) entry which is preliminary data.</text>
</comment>
<dbReference type="Gene3D" id="1.10.8.60">
    <property type="match status" value="1"/>
</dbReference>
<sequence>MKRELNFENFYVYDGNKVTYLAAKKVVEFPGEIFNPLYVYGESGLGKTHLLLAIYYELNKKFTTLFFSAKEFEKFLDITTIFDTSMIIDDLHIVSNKYYETILGIIDSFLTSNKQICFSGNVAPRDFKNFDARLISRLEGGLVCDIIPSKEIELVDLIKKKSGESGILLPDEIALELAQISNGSVRAIEGMINRLIAYSSLGSLSFETDSVRMILKEFYPKGIHSPVSSLLEELKKNASEILQDVSEKLDRLN</sequence>
<feature type="domain" description="Chromosomal replication initiator protein DnaA ATPAse" evidence="1">
    <location>
        <begin position="2"/>
        <end position="145"/>
    </location>
</feature>
<evidence type="ECO:0000313" key="2">
    <source>
        <dbReference type="EMBL" id="GAH91976.1"/>
    </source>
</evidence>
<dbReference type="SUPFAM" id="SSF52540">
    <property type="entry name" value="P-loop containing nucleoside triphosphate hydrolases"/>
    <property type="match status" value="1"/>
</dbReference>
<gene>
    <name evidence="2" type="ORF">S06H3_06294</name>
</gene>
<reference evidence="2" key="1">
    <citation type="journal article" date="2014" name="Front. Microbiol.">
        <title>High frequency of phylogenetically diverse reductive dehalogenase-homologous genes in deep subseafloor sedimentary metagenomes.</title>
        <authorList>
            <person name="Kawai M."/>
            <person name="Futagami T."/>
            <person name="Toyoda A."/>
            <person name="Takaki Y."/>
            <person name="Nishi S."/>
            <person name="Hori S."/>
            <person name="Arai W."/>
            <person name="Tsubouchi T."/>
            <person name="Morono Y."/>
            <person name="Uchiyama I."/>
            <person name="Ito T."/>
            <person name="Fujiyama A."/>
            <person name="Inagaki F."/>
            <person name="Takami H."/>
        </authorList>
    </citation>
    <scope>NUCLEOTIDE SEQUENCE</scope>
    <source>
        <strain evidence="2">Expedition CK06-06</strain>
    </source>
</reference>
<dbReference type="PANTHER" id="PTHR30050:SF2">
    <property type="entry name" value="CHROMOSOMAL REPLICATION INITIATOR PROTEIN DNAA"/>
    <property type="match status" value="1"/>
</dbReference>
<dbReference type="GO" id="GO:0006270">
    <property type="term" value="P:DNA replication initiation"/>
    <property type="evidence" value="ECO:0007669"/>
    <property type="project" value="TreeGrafter"/>
</dbReference>
<dbReference type="EMBL" id="BARV01002438">
    <property type="protein sequence ID" value="GAH91976.1"/>
    <property type="molecule type" value="Genomic_DNA"/>
</dbReference>
<dbReference type="InterPro" id="IPR027417">
    <property type="entry name" value="P-loop_NTPase"/>
</dbReference>
<dbReference type="AlphaFoldDB" id="X1JBC5"/>
<dbReference type="PANTHER" id="PTHR30050">
    <property type="entry name" value="CHROMOSOMAL REPLICATION INITIATOR PROTEIN DNAA"/>
    <property type="match status" value="1"/>
</dbReference>
<evidence type="ECO:0000259" key="1">
    <source>
        <dbReference type="Pfam" id="PF00308"/>
    </source>
</evidence>
<accession>X1JBC5</accession>
<proteinExistence type="predicted"/>
<dbReference type="Gene3D" id="3.40.50.300">
    <property type="entry name" value="P-loop containing nucleotide triphosphate hydrolases"/>
    <property type="match status" value="1"/>
</dbReference>
<dbReference type="Pfam" id="PF00308">
    <property type="entry name" value="Bac_DnaA"/>
    <property type="match status" value="1"/>
</dbReference>
<feature type="non-terminal residue" evidence="2">
    <location>
        <position position="253"/>
    </location>
</feature>
<dbReference type="InterPro" id="IPR013317">
    <property type="entry name" value="DnaA_dom"/>
</dbReference>